<dbReference type="EMBL" id="MCFF01000007">
    <property type="protein sequence ID" value="ORZ26444.1"/>
    <property type="molecule type" value="Genomic_DNA"/>
</dbReference>
<dbReference type="InterPro" id="IPR000683">
    <property type="entry name" value="Gfo/Idh/MocA-like_OxRdtase_N"/>
</dbReference>
<dbReference type="OrthoDB" id="2129491at2759"/>
<dbReference type="PANTHER" id="PTHR22604">
    <property type="entry name" value="OXIDOREDUCTASES"/>
    <property type="match status" value="1"/>
</dbReference>
<dbReference type="SUPFAM" id="SSF55347">
    <property type="entry name" value="Glyceraldehyde-3-phosphate dehydrogenase-like, C-terminal domain"/>
    <property type="match status" value="1"/>
</dbReference>
<comment type="caution">
    <text evidence="9">The sequence shown here is derived from an EMBL/GenBank/DDBJ whole genome shotgun (WGS) entry which is preliminary data.</text>
</comment>
<dbReference type="STRING" id="64571.A0A1Y2GXA1"/>
<dbReference type="GO" id="GO:0000166">
    <property type="term" value="F:nucleotide binding"/>
    <property type="evidence" value="ECO:0007669"/>
    <property type="project" value="InterPro"/>
</dbReference>
<dbReference type="InterPro" id="IPR050984">
    <property type="entry name" value="Gfo/Idh/MocA_domain"/>
</dbReference>
<dbReference type="Proteomes" id="UP000193648">
    <property type="component" value="Unassembled WGS sequence"/>
</dbReference>
<evidence type="ECO:0000256" key="4">
    <source>
        <dbReference type="ARBA" id="ARBA00042988"/>
    </source>
</evidence>
<evidence type="ECO:0000259" key="7">
    <source>
        <dbReference type="Pfam" id="PF01408"/>
    </source>
</evidence>
<evidence type="ECO:0000313" key="9">
    <source>
        <dbReference type="EMBL" id="ORZ26444.1"/>
    </source>
</evidence>
<name>A0A1Y2GXA1_9FUNG</name>
<evidence type="ECO:0000313" key="10">
    <source>
        <dbReference type="Proteomes" id="UP000193648"/>
    </source>
</evidence>
<dbReference type="FunCoup" id="A0A1Y2GXA1">
    <property type="interactions" value="3"/>
</dbReference>
<dbReference type="RefSeq" id="XP_021884209.1">
    <property type="nucleotide sequence ID" value="XM_022021878.1"/>
</dbReference>
<dbReference type="GeneID" id="33563722"/>
<dbReference type="Gene3D" id="3.40.50.720">
    <property type="entry name" value="NAD(P)-binding Rossmann-like Domain"/>
    <property type="match status" value="1"/>
</dbReference>
<keyword evidence="10" id="KW-1185">Reference proteome</keyword>
<dbReference type="GO" id="GO:0047837">
    <property type="term" value="F:D-xylose 1-dehydrogenase (NADP+) activity"/>
    <property type="evidence" value="ECO:0007669"/>
    <property type="project" value="UniProtKB-EC"/>
</dbReference>
<dbReference type="InterPro" id="IPR055170">
    <property type="entry name" value="GFO_IDH_MocA-like_dom"/>
</dbReference>
<evidence type="ECO:0000256" key="6">
    <source>
        <dbReference type="SAM" id="MobiDB-lite"/>
    </source>
</evidence>
<gene>
    <name evidence="9" type="ORF">BCR41DRAFT_333175</name>
</gene>
<feature type="region of interest" description="Disordered" evidence="6">
    <location>
        <begin position="1"/>
        <end position="23"/>
    </location>
</feature>
<dbReference type="EC" id="1.1.1.179" evidence="3"/>
<dbReference type="Gene3D" id="3.30.360.10">
    <property type="entry name" value="Dihydrodipicolinate Reductase, domain 2"/>
    <property type="match status" value="1"/>
</dbReference>
<dbReference type="AlphaFoldDB" id="A0A1Y2GXA1"/>
<evidence type="ECO:0000256" key="1">
    <source>
        <dbReference type="ARBA" id="ARBA00010928"/>
    </source>
</evidence>
<dbReference type="InterPro" id="IPR036291">
    <property type="entry name" value="NAD(P)-bd_dom_sf"/>
</dbReference>
<proteinExistence type="inferred from homology"/>
<accession>A0A1Y2GXA1</accession>
<keyword evidence="2" id="KW-0560">Oxidoreductase</keyword>
<dbReference type="PANTHER" id="PTHR22604:SF105">
    <property type="entry name" value="TRANS-1,2-DIHYDROBENZENE-1,2-DIOL DEHYDROGENASE"/>
    <property type="match status" value="1"/>
</dbReference>
<feature type="domain" description="GFO/IDH/MocA-like oxidoreductase" evidence="8">
    <location>
        <begin position="182"/>
        <end position="266"/>
    </location>
</feature>
<protein>
    <recommendedName>
        <fullName evidence="3">D-xylose 1-dehydrogenase (NADP(+), D-xylono-1,5-lactone-forming)</fullName>
        <ecNumber evidence="3">1.1.1.179</ecNumber>
    </recommendedName>
    <alternativeName>
        <fullName evidence="4">D-xylose-NADP dehydrogenase</fullName>
    </alternativeName>
</protein>
<dbReference type="Pfam" id="PF22725">
    <property type="entry name" value="GFO_IDH_MocA_C3"/>
    <property type="match status" value="1"/>
</dbReference>
<dbReference type="Pfam" id="PF01408">
    <property type="entry name" value="GFO_IDH_MocA"/>
    <property type="match status" value="1"/>
</dbReference>
<evidence type="ECO:0000259" key="8">
    <source>
        <dbReference type="Pfam" id="PF22725"/>
    </source>
</evidence>
<feature type="domain" description="Gfo/Idh/MocA-like oxidoreductase N-terminal" evidence="7">
    <location>
        <begin position="29"/>
        <end position="146"/>
    </location>
</feature>
<dbReference type="InParanoid" id="A0A1Y2GXA1"/>
<evidence type="ECO:0000256" key="5">
    <source>
        <dbReference type="ARBA" id="ARBA00049233"/>
    </source>
</evidence>
<evidence type="ECO:0000256" key="2">
    <source>
        <dbReference type="ARBA" id="ARBA00023002"/>
    </source>
</evidence>
<comment type="similarity">
    <text evidence="1">Belongs to the Gfo/Idh/MocA family.</text>
</comment>
<evidence type="ECO:0000256" key="3">
    <source>
        <dbReference type="ARBA" id="ARBA00038984"/>
    </source>
</evidence>
<dbReference type="SUPFAM" id="SSF51735">
    <property type="entry name" value="NAD(P)-binding Rossmann-fold domains"/>
    <property type="match status" value="1"/>
</dbReference>
<comment type="catalytic activity">
    <reaction evidence="5">
        <text>D-xylose + NADP(+) = D-xylono-1,5-lactone + NADPH + H(+)</text>
        <dbReference type="Rhea" id="RHEA:22000"/>
        <dbReference type="ChEBI" id="CHEBI:15378"/>
        <dbReference type="ChEBI" id="CHEBI:15867"/>
        <dbReference type="ChEBI" id="CHEBI:53455"/>
        <dbReference type="ChEBI" id="CHEBI:57783"/>
        <dbReference type="ChEBI" id="CHEBI:58349"/>
        <dbReference type="EC" id="1.1.1.179"/>
    </reaction>
</comment>
<organism evidence="9 10">
    <name type="scientific">Lobosporangium transversale</name>
    <dbReference type="NCBI Taxonomy" id="64571"/>
    <lineage>
        <taxon>Eukaryota</taxon>
        <taxon>Fungi</taxon>
        <taxon>Fungi incertae sedis</taxon>
        <taxon>Mucoromycota</taxon>
        <taxon>Mortierellomycotina</taxon>
        <taxon>Mortierellomycetes</taxon>
        <taxon>Mortierellales</taxon>
        <taxon>Mortierellaceae</taxon>
        <taxon>Lobosporangium</taxon>
    </lineage>
</organism>
<reference evidence="9 10" key="1">
    <citation type="submission" date="2016-07" db="EMBL/GenBank/DDBJ databases">
        <title>Pervasive Adenine N6-methylation of Active Genes in Fungi.</title>
        <authorList>
            <consortium name="DOE Joint Genome Institute"/>
            <person name="Mondo S.J."/>
            <person name="Dannebaum R.O."/>
            <person name="Kuo R.C."/>
            <person name="Labutti K."/>
            <person name="Haridas S."/>
            <person name="Kuo A."/>
            <person name="Salamov A."/>
            <person name="Ahrendt S.R."/>
            <person name="Lipzen A."/>
            <person name="Sullivan W."/>
            <person name="Andreopoulos W.B."/>
            <person name="Clum A."/>
            <person name="Lindquist E."/>
            <person name="Daum C."/>
            <person name="Ramamoorthy G.K."/>
            <person name="Gryganskyi A."/>
            <person name="Culley D."/>
            <person name="Magnuson J.K."/>
            <person name="James T.Y."/>
            <person name="O'Malley M.A."/>
            <person name="Stajich J.E."/>
            <person name="Spatafora J.W."/>
            <person name="Visel A."/>
            <person name="Grigoriev I.V."/>
        </authorList>
    </citation>
    <scope>NUCLEOTIDE SEQUENCE [LARGE SCALE GENOMIC DNA]</scope>
    <source>
        <strain evidence="9 10">NRRL 3116</strain>
    </source>
</reference>
<sequence length="377" mass="41610">MATHSSPGFFGRRTLSSPKTSVSKDNDALRIGILGAANIAPDGLINPAKTMRSIVVVSVAARDEAKAKEFAAKNEIPNTHPSYDALINDPSIDCIYNPLPNGLHYIWTKKALEAGKHVLLEKPAASNAEQTKELFELAKAKNLVLLEAFHNRFHPASLRFRDILQKHIAEGHPLKHIQAVIALPPLLPPTDIRFDWNLAGGTMMDVGCYLINAVRFFTGLEVESVESAVPKIVAENVDGRMDCVFKMKGPHSNGVLAQTTASLTNPWLSLQTYLEIIPKFIAETDDKVFTFGVFLLPGMYHYMTIKDKVTGKTENLPKVYGDGHSSHKFQLEAFVKAVKNHGKDVESIPGWVTGEDSVLNMQALDDVYRRAGMKVRE</sequence>